<dbReference type="Gene3D" id="3.40.190.10">
    <property type="entry name" value="Periplasmic binding protein-like II"/>
    <property type="match status" value="2"/>
</dbReference>
<feature type="chain" id="PRO_5032796658" evidence="1">
    <location>
        <begin position="23"/>
        <end position="347"/>
    </location>
</feature>
<keyword evidence="3" id="KW-1185">Reference proteome</keyword>
<dbReference type="SUPFAM" id="SSF53850">
    <property type="entry name" value="Periplasmic binding protein-like II"/>
    <property type="match status" value="1"/>
</dbReference>
<sequence length="347" mass="36245">MNRSSKLLTALCAAALTTTVAAACVSPGSSTDDPGAGGLISTKAVGGGASMSYTVPQLIDSMDAGTANGLDVTYQGTGTSSSNMVAAVLSGEADFAFPAATTAIDTIQEGGDIVIVAGGLTSASILGLRNDVVQRTGVSAESPVRERIQALRGLKLVTSPEGSGNNTMLRKIIVEGGLDPDKDVEIIGVQDPSAIVGGVKQGRFDGGFYGAGVLEANIADGDAQMWLSTPRGDMDDLLRDQIGMVMVTSKKTLENKPDLVRAMFDTVVDVEESIASDPAAAGELLKNDWFPELDTEVFDLAWEQAQHAYPVDGLVTEAQFDAILDFMTTEDKKYTLEYADSVYQGAR</sequence>
<protein>
    <submittedName>
        <fullName evidence="2">ABC transporter substrate-binding protein</fullName>
    </submittedName>
</protein>
<organism evidence="2 3">
    <name type="scientific">Nocardia speluncae</name>
    <dbReference type="NCBI Taxonomy" id="419477"/>
    <lineage>
        <taxon>Bacteria</taxon>
        <taxon>Bacillati</taxon>
        <taxon>Actinomycetota</taxon>
        <taxon>Actinomycetes</taxon>
        <taxon>Mycobacteriales</taxon>
        <taxon>Nocardiaceae</taxon>
        <taxon>Nocardia</taxon>
    </lineage>
</organism>
<reference evidence="2 3" key="1">
    <citation type="submission" date="2020-04" db="EMBL/GenBank/DDBJ databases">
        <title>MicrobeNet Type strains.</title>
        <authorList>
            <person name="Nicholson A.C."/>
        </authorList>
    </citation>
    <scope>NUCLEOTIDE SEQUENCE [LARGE SCALE GENOMIC DNA]</scope>
    <source>
        <strain evidence="2 3">DSM 45078</strain>
    </source>
</reference>
<evidence type="ECO:0000313" key="3">
    <source>
        <dbReference type="Proteomes" id="UP000565715"/>
    </source>
</evidence>
<comment type="caution">
    <text evidence="2">The sequence shown here is derived from an EMBL/GenBank/DDBJ whole genome shotgun (WGS) entry which is preliminary data.</text>
</comment>
<dbReference type="EMBL" id="JAAXOO010000004">
    <property type="protein sequence ID" value="NKY34678.1"/>
    <property type="molecule type" value="Genomic_DNA"/>
</dbReference>
<evidence type="ECO:0000313" key="2">
    <source>
        <dbReference type="EMBL" id="NKY34678.1"/>
    </source>
</evidence>
<name>A0A846XF44_9NOCA</name>
<accession>A0A846XF44</accession>
<dbReference type="Pfam" id="PF13379">
    <property type="entry name" value="NMT1_2"/>
    <property type="match status" value="1"/>
</dbReference>
<dbReference type="AlphaFoldDB" id="A0A846XF44"/>
<dbReference type="PROSITE" id="PS51257">
    <property type="entry name" value="PROKAR_LIPOPROTEIN"/>
    <property type="match status" value="1"/>
</dbReference>
<dbReference type="Proteomes" id="UP000565715">
    <property type="component" value="Unassembled WGS sequence"/>
</dbReference>
<dbReference type="RefSeq" id="WP_068046419.1">
    <property type="nucleotide sequence ID" value="NZ_JAAXOO010000004.1"/>
</dbReference>
<feature type="signal peptide" evidence="1">
    <location>
        <begin position="1"/>
        <end position="22"/>
    </location>
</feature>
<gene>
    <name evidence="2" type="ORF">HGA13_16575</name>
</gene>
<proteinExistence type="predicted"/>
<dbReference type="PANTHER" id="PTHR30024">
    <property type="entry name" value="ALIPHATIC SULFONATES-BINDING PROTEIN-RELATED"/>
    <property type="match status" value="1"/>
</dbReference>
<evidence type="ECO:0000256" key="1">
    <source>
        <dbReference type="SAM" id="SignalP"/>
    </source>
</evidence>
<keyword evidence="1" id="KW-0732">Signal</keyword>